<dbReference type="CDD" id="cd00207">
    <property type="entry name" value="fer2"/>
    <property type="match status" value="1"/>
</dbReference>
<organism evidence="10 11">
    <name type="scientific">Pseudonocardia acidicola</name>
    <dbReference type="NCBI Taxonomy" id="2724939"/>
    <lineage>
        <taxon>Bacteria</taxon>
        <taxon>Bacillati</taxon>
        <taxon>Actinomycetota</taxon>
        <taxon>Actinomycetes</taxon>
        <taxon>Pseudonocardiales</taxon>
        <taxon>Pseudonocardiaceae</taxon>
        <taxon>Pseudonocardia</taxon>
    </lineage>
</organism>
<evidence type="ECO:0000256" key="6">
    <source>
        <dbReference type="ARBA" id="ARBA00023004"/>
    </source>
</evidence>
<evidence type="ECO:0000259" key="8">
    <source>
        <dbReference type="PROSITE" id="PS51085"/>
    </source>
</evidence>
<dbReference type="EMBL" id="JAAXLA010000070">
    <property type="protein sequence ID" value="NMI00998.1"/>
    <property type="molecule type" value="Genomic_DNA"/>
</dbReference>
<evidence type="ECO:0000256" key="5">
    <source>
        <dbReference type="ARBA" id="ARBA00023002"/>
    </source>
</evidence>
<evidence type="ECO:0000313" key="11">
    <source>
        <dbReference type="Proteomes" id="UP000820669"/>
    </source>
</evidence>
<protein>
    <submittedName>
        <fullName evidence="10">Oxidoreductase</fullName>
    </submittedName>
</protein>
<reference evidence="10 11" key="1">
    <citation type="submission" date="2020-04" db="EMBL/GenBank/DDBJ databases">
        <authorList>
            <person name="Klaysubun C."/>
            <person name="Duangmal K."/>
            <person name="Lipun K."/>
        </authorList>
    </citation>
    <scope>NUCLEOTIDE SEQUENCE [LARGE SCALE GENOMIC DNA]</scope>
    <source>
        <strain evidence="10 11">K10HN5</strain>
    </source>
</reference>
<evidence type="ECO:0000313" key="10">
    <source>
        <dbReference type="EMBL" id="NMI00998.1"/>
    </source>
</evidence>
<dbReference type="InterPro" id="IPR036010">
    <property type="entry name" value="2Fe-2S_ferredoxin-like_sf"/>
</dbReference>
<dbReference type="InterPro" id="IPR050415">
    <property type="entry name" value="MRET"/>
</dbReference>
<dbReference type="PROSITE" id="PS51085">
    <property type="entry name" value="2FE2S_FER_2"/>
    <property type="match status" value="1"/>
</dbReference>
<name>A0ABX1SJH3_9PSEU</name>
<keyword evidence="3" id="KW-0001">2Fe-2S</keyword>
<dbReference type="RefSeq" id="WP_169384461.1">
    <property type="nucleotide sequence ID" value="NZ_JAAXLA010000070.1"/>
</dbReference>
<dbReference type="Gene3D" id="3.10.20.30">
    <property type="match status" value="1"/>
</dbReference>
<keyword evidence="7" id="KW-0411">Iron-sulfur</keyword>
<proteinExistence type="predicted"/>
<dbReference type="PANTHER" id="PTHR47354:SF1">
    <property type="entry name" value="CARNITINE MONOOXYGENASE REDUCTASE SUBUNIT"/>
    <property type="match status" value="1"/>
</dbReference>
<comment type="cofactor">
    <cofactor evidence="1">
        <name>FAD</name>
        <dbReference type="ChEBI" id="CHEBI:57692"/>
    </cofactor>
</comment>
<dbReference type="SUPFAM" id="SSF54292">
    <property type="entry name" value="2Fe-2S ferredoxin-like"/>
    <property type="match status" value="1"/>
</dbReference>
<evidence type="ECO:0000256" key="2">
    <source>
        <dbReference type="ARBA" id="ARBA00022630"/>
    </source>
</evidence>
<dbReference type="Pfam" id="PF00111">
    <property type="entry name" value="Fer2"/>
    <property type="match status" value="1"/>
</dbReference>
<dbReference type="InterPro" id="IPR012675">
    <property type="entry name" value="Beta-grasp_dom_sf"/>
</dbReference>
<keyword evidence="5" id="KW-0560">Oxidoreductase</keyword>
<feature type="domain" description="2Fe-2S ferredoxin-type" evidence="8">
    <location>
        <begin position="225"/>
        <end position="312"/>
    </location>
</feature>
<dbReference type="InterPro" id="IPR039261">
    <property type="entry name" value="FNR_nucleotide-bd"/>
</dbReference>
<dbReference type="InterPro" id="IPR006058">
    <property type="entry name" value="2Fe2S_fd_BS"/>
</dbReference>
<evidence type="ECO:0000256" key="4">
    <source>
        <dbReference type="ARBA" id="ARBA00022723"/>
    </source>
</evidence>
<gene>
    <name evidence="10" type="ORF">HF526_27390</name>
</gene>
<dbReference type="PROSITE" id="PS00197">
    <property type="entry name" value="2FE2S_FER_1"/>
    <property type="match status" value="1"/>
</dbReference>
<keyword evidence="11" id="KW-1185">Reference proteome</keyword>
<accession>A0ABX1SJH3</accession>
<dbReference type="PRINTS" id="PR00409">
    <property type="entry name" value="PHDIOXRDTASE"/>
</dbReference>
<dbReference type="SUPFAM" id="SSF63380">
    <property type="entry name" value="Riboflavin synthase domain-like"/>
    <property type="match status" value="1"/>
</dbReference>
<dbReference type="InterPro" id="IPR017938">
    <property type="entry name" value="Riboflavin_synthase-like_b-brl"/>
</dbReference>
<dbReference type="Gene3D" id="3.40.50.80">
    <property type="entry name" value="Nucleotide-binding domain of ferredoxin-NADP reductase (FNR) module"/>
    <property type="match status" value="1"/>
</dbReference>
<dbReference type="CDD" id="cd06185">
    <property type="entry name" value="PDR_like"/>
    <property type="match status" value="1"/>
</dbReference>
<dbReference type="InterPro" id="IPR017927">
    <property type="entry name" value="FAD-bd_FR_type"/>
</dbReference>
<evidence type="ECO:0000256" key="7">
    <source>
        <dbReference type="ARBA" id="ARBA00023014"/>
    </source>
</evidence>
<keyword evidence="2" id="KW-0285">Flavoprotein</keyword>
<evidence type="ECO:0000256" key="3">
    <source>
        <dbReference type="ARBA" id="ARBA00022714"/>
    </source>
</evidence>
<dbReference type="InterPro" id="IPR001041">
    <property type="entry name" value="2Fe-2S_ferredoxin-type"/>
</dbReference>
<feature type="domain" description="FAD-binding FR-type" evidence="9">
    <location>
        <begin position="2"/>
        <end position="103"/>
    </location>
</feature>
<comment type="caution">
    <text evidence="10">The sequence shown here is derived from an EMBL/GenBank/DDBJ whole genome shotgun (WGS) entry which is preliminary data.</text>
</comment>
<dbReference type="SUPFAM" id="SSF52343">
    <property type="entry name" value="Ferredoxin reductase-like, C-terminal NADP-linked domain"/>
    <property type="match status" value="1"/>
</dbReference>
<evidence type="ECO:0000256" key="1">
    <source>
        <dbReference type="ARBA" id="ARBA00001974"/>
    </source>
</evidence>
<dbReference type="Proteomes" id="UP000820669">
    <property type="component" value="Unassembled WGS sequence"/>
</dbReference>
<evidence type="ECO:0000259" key="9">
    <source>
        <dbReference type="PROSITE" id="PS51384"/>
    </source>
</evidence>
<dbReference type="PANTHER" id="PTHR47354">
    <property type="entry name" value="NADH OXIDOREDUCTASE HCR"/>
    <property type="match status" value="1"/>
</dbReference>
<keyword evidence="4" id="KW-0479">Metal-binding</keyword>
<sequence length="312" mass="34215">MSDTYELLVDGLQQVADEVVAVTLVDPDGALLPAWKPGAHVEVVLGEHVRHYSLCGSPAERGRYRLGVLREPAGHGGSEYVHTRLRVGDRLTVGEPRNQFPVVTGDRYVFIAGGIGITPLLPMIAQVDRAGFPWRLLYGGRRLSAMAFRPELERYGDRVRFWPQDVHGHPDLASWMDVAPGTRIYACGPEPLLEAVQRRGRLLGGSTVHIERFAPRVDTSAGPHREFELVCTASERTLTVGADESMLDAMIRAGIDVNHDCRQGTCGTCELDLIDGAAVHLDSVVDPDDPERDAVIFPCVSRARDARLVVDI</sequence>
<dbReference type="Gene3D" id="2.40.30.10">
    <property type="entry name" value="Translation factors"/>
    <property type="match status" value="1"/>
</dbReference>
<keyword evidence="6" id="KW-0408">Iron</keyword>
<dbReference type="PROSITE" id="PS51384">
    <property type="entry name" value="FAD_FR"/>
    <property type="match status" value="1"/>
</dbReference>